<gene>
    <name evidence="1" type="ORF">SMAC_06644</name>
</gene>
<organism evidence="1 2">
    <name type="scientific">Sordaria macrospora (strain ATCC MYA-333 / DSM 997 / K(L3346) / K-hell)</name>
    <dbReference type="NCBI Taxonomy" id="771870"/>
    <lineage>
        <taxon>Eukaryota</taxon>
        <taxon>Fungi</taxon>
        <taxon>Dikarya</taxon>
        <taxon>Ascomycota</taxon>
        <taxon>Pezizomycotina</taxon>
        <taxon>Sordariomycetes</taxon>
        <taxon>Sordariomycetidae</taxon>
        <taxon>Sordariales</taxon>
        <taxon>Sordariaceae</taxon>
        <taxon>Sordaria</taxon>
    </lineage>
</organism>
<dbReference type="InParanoid" id="F7W764"/>
<sequence length="164" mass="17899">MVPILDQSEIPTRFLIISDTYDNVSPHPPASLPNSIDVLIHCGNLTYDSKLAEFTTALALLSSLNTVPLKLIIPGPNDWTLDDAAYEARITEASNTNKKKGGTGALLPRDMEALYAEYGRPGQARQLLLSEKARQHGIFLMANEGRWEFALANHAVLAVGDVQT</sequence>
<dbReference type="PANTHER" id="PTHR12905:SF0">
    <property type="entry name" value="CALCINEURIN-LIKE PHOSPHOESTERASE DOMAIN-CONTAINING PROTEIN"/>
    <property type="match status" value="1"/>
</dbReference>
<dbReference type="AlphaFoldDB" id="F7W764"/>
<dbReference type="InterPro" id="IPR029052">
    <property type="entry name" value="Metallo-depent_PP-like"/>
</dbReference>
<dbReference type="eggNOG" id="KOG3947">
    <property type="taxonomic scope" value="Eukaryota"/>
</dbReference>
<protein>
    <submittedName>
        <fullName evidence="1">WGS project CABT00000000 data, contig 2.37</fullName>
    </submittedName>
</protein>
<keyword evidence="2" id="KW-1185">Reference proteome</keyword>
<dbReference type="Proteomes" id="UP000001881">
    <property type="component" value="Unassembled WGS sequence"/>
</dbReference>
<dbReference type="Gene3D" id="3.60.21.10">
    <property type="match status" value="1"/>
</dbReference>
<dbReference type="EMBL" id="CABT02000037">
    <property type="protein sequence ID" value="CCC13355.1"/>
    <property type="molecule type" value="Genomic_DNA"/>
</dbReference>
<dbReference type="OrthoDB" id="630188at2759"/>
<dbReference type="SUPFAM" id="SSF56300">
    <property type="entry name" value="Metallo-dependent phosphatases"/>
    <property type="match status" value="1"/>
</dbReference>
<dbReference type="InterPro" id="IPR051693">
    <property type="entry name" value="UPF0046_metallophosphoest"/>
</dbReference>
<name>F7W764_SORMK</name>
<accession>F7W764</accession>
<evidence type="ECO:0000313" key="1">
    <source>
        <dbReference type="EMBL" id="CCC13355.1"/>
    </source>
</evidence>
<reference evidence="1 2" key="1">
    <citation type="journal article" date="2010" name="PLoS Genet.">
        <title>De novo assembly of a 40 Mb eukaryotic genome from short sequence reads: Sordaria macrospora, a model organism for fungal morphogenesis.</title>
        <authorList>
            <person name="Nowrousian M."/>
            <person name="Stajich J."/>
            <person name="Chu M."/>
            <person name="Engh I."/>
            <person name="Espagne E."/>
            <person name="Halliday K."/>
            <person name="Kamerewerd J."/>
            <person name="Kempken F."/>
            <person name="Knab B."/>
            <person name="Kuo H.C."/>
            <person name="Osiewacz H.D."/>
            <person name="Poeggeler S."/>
            <person name="Read N."/>
            <person name="Seiler S."/>
            <person name="Smith K."/>
            <person name="Zickler D."/>
            <person name="Kueck U."/>
            <person name="Freitag M."/>
        </authorList>
    </citation>
    <scope>NUCLEOTIDE SEQUENCE [LARGE SCALE GENOMIC DNA]</scope>
    <source>
        <strain evidence="2">ATCC MYA-333 / DSM 997 / K(L3346) / K-hell</strain>
        <tissue evidence="1">Mycelium</tissue>
    </source>
</reference>
<dbReference type="PANTHER" id="PTHR12905">
    <property type="entry name" value="METALLOPHOSPHOESTERASE"/>
    <property type="match status" value="1"/>
</dbReference>
<proteinExistence type="predicted"/>
<evidence type="ECO:0000313" key="2">
    <source>
        <dbReference type="Proteomes" id="UP000001881"/>
    </source>
</evidence>
<dbReference type="VEuPathDB" id="FungiDB:SMAC_06644"/>
<dbReference type="HOGENOM" id="CLU_1620098_0_0_1"/>
<comment type="caution">
    <text evidence="1">The sequence shown here is derived from an EMBL/GenBank/DDBJ whole genome shotgun (WGS) entry which is preliminary data.</text>
</comment>